<evidence type="ECO:0000313" key="2">
    <source>
        <dbReference type="EMBL" id="HAC6576988.1"/>
    </source>
</evidence>
<protein>
    <submittedName>
        <fullName evidence="2">Thioredoxin</fullName>
    </submittedName>
</protein>
<name>A0A702EG47_SALER</name>
<gene>
    <name evidence="2" type="ORF">G0B27_22960</name>
</gene>
<evidence type="ECO:0000259" key="1">
    <source>
        <dbReference type="Pfam" id="PF00085"/>
    </source>
</evidence>
<dbReference type="RefSeq" id="WP_079792875.1">
    <property type="nucleotide sequence ID" value="NZ_MXNY01000010.1"/>
</dbReference>
<reference evidence="2" key="2">
    <citation type="submission" date="2018-07" db="EMBL/GenBank/DDBJ databases">
        <authorList>
            <consortium name="NCBI Pathogen Detection Project"/>
        </authorList>
    </citation>
    <scope>NUCLEOTIDE SEQUENCE</scope>
    <source>
        <strain evidence="2">232-84</strain>
    </source>
</reference>
<dbReference type="SUPFAM" id="SSF52833">
    <property type="entry name" value="Thioredoxin-like"/>
    <property type="match status" value="1"/>
</dbReference>
<feature type="domain" description="Thioredoxin" evidence="1">
    <location>
        <begin position="23"/>
        <end position="88"/>
    </location>
</feature>
<dbReference type="EMBL" id="DAAMGM010000033">
    <property type="protein sequence ID" value="HAC6576988.1"/>
    <property type="molecule type" value="Genomic_DNA"/>
</dbReference>
<accession>A0A702EG47</accession>
<dbReference type="Gene3D" id="3.40.30.10">
    <property type="entry name" value="Glutaredoxin"/>
    <property type="match status" value="1"/>
</dbReference>
<comment type="caution">
    <text evidence="2">The sequence shown here is derived from an EMBL/GenBank/DDBJ whole genome shotgun (WGS) entry which is preliminary data.</text>
</comment>
<sequence>MDNKKNCWLPGKDATQIRKMLHDGRRLIVCLCADWCSSCQAWQDDFSQMSLEYTADCFVWLDIDKHPDMVADIDLDVLPVLLIQDEKNIYFLGTIKPEIEIFKKLLTAKNLKMKVQEPGIRDFLLEDVAV</sequence>
<proteinExistence type="predicted"/>
<dbReference type="Pfam" id="PF00085">
    <property type="entry name" value="Thioredoxin"/>
    <property type="match status" value="1"/>
</dbReference>
<dbReference type="CDD" id="cd02947">
    <property type="entry name" value="TRX_family"/>
    <property type="match status" value="1"/>
</dbReference>
<reference evidence="2" key="1">
    <citation type="journal article" date="2018" name="Genome Biol.">
        <title>SKESA: strategic k-mer extension for scrupulous assemblies.</title>
        <authorList>
            <person name="Souvorov A."/>
            <person name="Agarwala R."/>
            <person name="Lipman D.J."/>
        </authorList>
    </citation>
    <scope>NUCLEOTIDE SEQUENCE</scope>
    <source>
        <strain evidence="2">232-84</strain>
    </source>
</reference>
<dbReference type="InterPro" id="IPR036249">
    <property type="entry name" value="Thioredoxin-like_sf"/>
</dbReference>
<organism evidence="2">
    <name type="scientific">Salmonella enterica</name>
    <name type="common">Salmonella choleraesuis</name>
    <dbReference type="NCBI Taxonomy" id="28901"/>
    <lineage>
        <taxon>Bacteria</taxon>
        <taxon>Pseudomonadati</taxon>
        <taxon>Pseudomonadota</taxon>
        <taxon>Gammaproteobacteria</taxon>
        <taxon>Enterobacterales</taxon>
        <taxon>Enterobacteriaceae</taxon>
        <taxon>Salmonella</taxon>
    </lineage>
</organism>
<dbReference type="AlphaFoldDB" id="A0A702EG47"/>
<dbReference type="InterPro" id="IPR013766">
    <property type="entry name" value="Thioredoxin_domain"/>
</dbReference>